<dbReference type="PANTHER" id="PTHR30163:SF8">
    <property type="entry name" value="LYTIC MUREIN TRANSGLYCOSYLASE"/>
    <property type="match status" value="1"/>
</dbReference>
<evidence type="ECO:0000256" key="1">
    <source>
        <dbReference type="SAM" id="MobiDB-lite"/>
    </source>
</evidence>
<feature type="compositionally biased region" description="Low complexity" evidence="1">
    <location>
        <begin position="59"/>
        <end position="76"/>
    </location>
</feature>
<dbReference type="Gene3D" id="1.10.8.350">
    <property type="entry name" value="Bacterial muramidase"/>
    <property type="match status" value="1"/>
</dbReference>
<feature type="region of interest" description="Disordered" evidence="1">
    <location>
        <begin position="261"/>
        <end position="283"/>
    </location>
</feature>
<comment type="caution">
    <text evidence="3">The sequence shown here is derived from an EMBL/GenBank/DDBJ whole genome shotgun (WGS) entry which is preliminary data.</text>
</comment>
<evidence type="ECO:0000259" key="2">
    <source>
        <dbReference type="Pfam" id="PF13406"/>
    </source>
</evidence>
<keyword evidence="4" id="KW-1185">Reference proteome</keyword>
<dbReference type="InterPro" id="IPR023346">
    <property type="entry name" value="Lysozyme-like_dom_sf"/>
</dbReference>
<dbReference type="InterPro" id="IPR031304">
    <property type="entry name" value="SLT_2"/>
</dbReference>
<sequence length="283" mass="29076">MTRATKIFIAVASVLALVLGIGSAALMLRLASQPGVASEPGDSPASPPPIAQAPPAPSAGPIGPTEPADSMDASSVDSAWLASTAQSTGIPERVLQAYVAAGVWAEKNRNGCRLGWNTIAAIGSVETNHGRYEGSSVQPDGTLDTPIIGAQLNGMGVAQIDDTDEGRLDGDDEYDRAVGPMQFIPDSWNRHGLDANGDGVKDPNNIDDAAMTTASYLCVAGDMGTAPGWERSVLSYNNSLDYVSKVYNAAVLYARSVDPGAPAPPAQTVPVATPPAPGRIPGQ</sequence>
<feature type="region of interest" description="Disordered" evidence="1">
    <location>
        <begin position="35"/>
        <end position="76"/>
    </location>
</feature>
<dbReference type="CDD" id="cd13399">
    <property type="entry name" value="Slt35-like"/>
    <property type="match status" value="1"/>
</dbReference>
<dbReference type="SUPFAM" id="SSF53955">
    <property type="entry name" value="Lysozyme-like"/>
    <property type="match status" value="1"/>
</dbReference>
<gene>
    <name evidence="3" type="ORF">GCM10023167_01070</name>
</gene>
<dbReference type="Pfam" id="PF13406">
    <property type="entry name" value="SLT_2"/>
    <property type="match status" value="1"/>
</dbReference>
<name>A0ABP8J057_9MICO</name>
<accession>A0ABP8J057</accession>
<feature type="domain" description="Transglycosylase SLT" evidence="2">
    <location>
        <begin position="177"/>
        <end position="220"/>
    </location>
</feature>
<organism evidence="3 4">
    <name type="scientific">Brevibacterium pityocampae</name>
    <dbReference type="NCBI Taxonomy" id="506594"/>
    <lineage>
        <taxon>Bacteria</taxon>
        <taxon>Bacillati</taxon>
        <taxon>Actinomycetota</taxon>
        <taxon>Actinomycetes</taxon>
        <taxon>Micrococcales</taxon>
        <taxon>Brevibacteriaceae</taxon>
        <taxon>Brevibacterium</taxon>
    </lineage>
</organism>
<dbReference type="EMBL" id="BAABGL010000002">
    <property type="protein sequence ID" value="GAA4382530.1"/>
    <property type="molecule type" value="Genomic_DNA"/>
</dbReference>
<dbReference type="Gene3D" id="1.10.530.10">
    <property type="match status" value="1"/>
</dbReference>
<evidence type="ECO:0000313" key="3">
    <source>
        <dbReference type="EMBL" id="GAA4382530.1"/>
    </source>
</evidence>
<dbReference type="RefSeq" id="WP_345029030.1">
    <property type="nucleotide sequence ID" value="NZ_BAABGL010000002.1"/>
</dbReference>
<evidence type="ECO:0000313" key="4">
    <source>
        <dbReference type="Proteomes" id="UP001500642"/>
    </source>
</evidence>
<protein>
    <submittedName>
        <fullName evidence="3">Lytic murein transglycosylase</fullName>
    </submittedName>
</protein>
<dbReference type="PANTHER" id="PTHR30163">
    <property type="entry name" value="MEMBRANE-BOUND LYTIC MUREIN TRANSGLYCOSYLASE B"/>
    <property type="match status" value="1"/>
</dbReference>
<reference evidence="4" key="1">
    <citation type="journal article" date="2019" name="Int. J. Syst. Evol. Microbiol.">
        <title>The Global Catalogue of Microorganisms (GCM) 10K type strain sequencing project: providing services to taxonomists for standard genome sequencing and annotation.</title>
        <authorList>
            <consortium name="The Broad Institute Genomics Platform"/>
            <consortium name="The Broad Institute Genome Sequencing Center for Infectious Disease"/>
            <person name="Wu L."/>
            <person name="Ma J."/>
        </authorList>
    </citation>
    <scope>NUCLEOTIDE SEQUENCE [LARGE SCALE GENOMIC DNA]</scope>
    <source>
        <strain evidence="4">JCM 17808</strain>
    </source>
</reference>
<dbReference type="InterPro" id="IPR043426">
    <property type="entry name" value="MltB-like"/>
</dbReference>
<feature type="compositionally biased region" description="Pro residues" evidence="1">
    <location>
        <begin position="45"/>
        <end position="58"/>
    </location>
</feature>
<proteinExistence type="predicted"/>
<dbReference type="Proteomes" id="UP001500642">
    <property type="component" value="Unassembled WGS sequence"/>
</dbReference>